<organism evidence="2 7">
    <name type="scientific">Staphylococcus chromogenes</name>
    <name type="common">Staphylococcus hyicus subsp. chromogenes</name>
    <dbReference type="NCBI Taxonomy" id="46126"/>
    <lineage>
        <taxon>Bacteria</taxon>
        <taxon>Bacillati</taxon>
        <taxon>Bacillota</taxon>
        <taxon>Bacilli</taxon>
        <taxon>Bacillales</taxon>
        <taxon>Staphylococcaceae</taxon>
        <taxon>Staphylococcus</taxon>
    </lineage>
</organism>
<evidence type="ECO:0000313" key="3">
    <source>
        <dbReference type="EMBL" id="PTG28217.1"/>
    </source>
</evidence>
<evidence type="ECO:0000313" key="7">
    <source>
        <dbReference type="Proteomes" id="UP000242704"/>
    </source>
</evidence>
<comment type="caution">
    <text evidence="2">The sequence shown here is derived from an EMBL/GenBank/DDBJ whole genome shotgun (WGS) entry which is preliminary data.</text>
</comment>
<evidence type="ECO:0000313" key="8">
    <source>
        <dbReference type="Proteomes" id="UP001240157"/>
    </source>
</evidence>
<reference evidence="1 8" key="3">
    <citation type="submission" date="2023-08" db="EMBL/GenBank/DDBJ databases">
        <title>Whole genome sequencing of Staphylococcus chromogenes NNSch 2386.</title>
        <authorList>
            <person name="Kropotov V.S."/>
            <person name="Boriskina E.V."/>
            <person name="Gordinskaya N.A."/>
            <person name="Shkurkina I.S."/>
            <person name="Kryazhev D.V."/>
            <person name="Alekseeva A.E."/>
            <person name="Makhova M.A."/>
        </authorList>
    </citation>
    <scope>NUCLEOTIDE SEQUENCE [LARGE SCALE GENOMIC DNA]</scope>
    <source>
        <strain evidence="1 8">NNSch 2386</strain>
    </source>
</reference>
<dbReference type="EMBL" id="PZBZ01000018">
    <property type="protein sequence ID" value="PTG15524.1"/>
    <property type="molecule type" value="Genomic_DNA"/>
</dbReference>
<sequence>MLIDKLEDYSIQIAELNRRKIRRQIEHLLKNVNLPSPLQHEFYKSQKAYILRVHIQKQALPYLLSFLSFHRITIYQVIRTKFENELFAIDQLAHIERRFDFYIDGLTDPFIKDKVIEVLHQGTKLQMKYTLRKNVLSLTSTLEDVGAILSLLSRHHIDIYQAYAPSQPQAHITRIS</sequence>
<evidence type="ECO:0000313" key="2">
    <source>
        <dbReference type="EMBL" id="PTG15524.1"/>
    </source>
</evidence>
<name>A0AAE5T0W1_STACR</name>
<dbReference type="EMBL" id="JAVGJF010000001">
    <property type="protein sequence ID" value="MDQ7174472.1"/>
    <property type="molecule type" value="Genomic_DNA"/>
</dbReference>
<dbReference type="Proteomes" id="UP000242008">
    <property type="component" value="Unassembled WGS sequence"/>
</dbReference>
<proteinExistence type="predicted"/>
<evidence type="ECO:0000313" key="5">
    <source>
        <dbReference type="Proteomes" id="UP000242008"/>
    </source>
</evidence>
<accession>A0AAE5T0W1</accession>
<gene>
    <name evidence="3" type="ORF">BU638_03760</name>
    <name evidence="2" type="ORF">BU653_04540</name>
    <name evidence="4" type="ORF">BU676_02045</name>
    <name evidence="1" type="ORF">RCF65_00545</name>
</gene>
<dbReference type="Proteomes" id="UP000242704">
    <property type="component" value="Unassembled WGS sequence"/>
</dbReference>
<evidence type="ECO:0000313" key="1">
    <source>
        <dbReference type="EMBL" id="MDQ7174472.1"/>
    </source>
</evidence>
<dbReference type="EMBL" id="PZCM01000003">
    <property type="protein sequence ID" value="PTG28217.1"/>
    <property type="molecule type" value="Genomic_DNA"/>
</dbReference>
<dbReference type="GeneID" id="93654919"/>
<protein>
    <submittedName>
        <fullName evidence="2">Uncharacterized protein</fullName>
    </submittedName>
</protein>
<evidence type="ECO:0000313" key="4">
    <source>
        <dbReference type="EMBL" id="PTG71014.1"/>
    </source>
</evidence>
<evidence type="ECO:0000313" key="6">
    <source>
        <dbReference type="Proteomes" id="UP000242144"/>
    </source>
</evidence>
<dbReference type="EMBL" id="PZAO01000003">
    <property type="protein sequence ID" value="PTG71014.1"/>
    <property type="molecule type" value="Genomic_DNA"/>
</dbReference>
<keyword evidence="5" id="KW-1185">Reference proteome</keyword>
<dbReference type="Proteomes" id="UP001240157">
    <property type="component" value="Unassembled WGS sequence"/>
</dbReference>
<reference evidence="5 6" key="1">
    <citation type="journal article" date="2016" name="Front. Microbiol.">
        <title>Comprehensive Phylogenetic Analysis of Bovine Non-aureus Staphylococci Species Based on Whole-Genome Sequencing.</title>
        <authorList>
            <person name="Naushad S."/>
            <person name="Barkema H.W."/>
            <person name="Luby C."/>
            <person name="Condas L.A."/>
            <person name="Nobrega D.B."/>
            <person name="Carson D.A."/>
            <person name="De Buck J."/>
        </authorList>
    </citation>
    <scope>NUCLEOTIDE SEQUENCE [LARGE SCALE GENOMIC DNA]</scope>
    <source>
        <strain evidence="3 6">SNUC 105</strain>
        <strain evidence="4 5">SNUC 1363</strain>
        <strain evidence="2 7">SNUC 505</strain>
    </source>
</reference>
<dbReference type="Proteomes" id="UP000242144">
    <property type="component" value="Unassembled WGS sequence"/>
</dbReference>
<dbReference type="AlphaFoldDB" id="A0AAE5T0W1"/>
<dbReference type="RefSeq" id="WP_037574949.1">
    <property type="nucleotide sequence ID" value="NZ_BMDK01000002.1"/>
</dbReference>
<reference evidence="2" key="2">
    <citation type="submission" date="2018-03" db="EMBL/GenBank/DDBJ databases">
        <authorList>
            <person name="Naushad S."/>
        </authorList>
    </citation>
    <scope>NUCLEOTIDE SEQUENCE</scope>
    <source>
        <strain evidence="3">SNUC 105</strain>
        <strain evidence="4">SNUC 1363</strain>
        <strain evidence="2">SNUC 505</strain>
    </source>
</reference>